<keyword evidence="2" id="KW-1133">Transmembrane helix</keyword>
<feature type="region of interest" description="Disordered" evidence="1">
    <location>
        <begin position="373"/>
        <end position="549"/>
    </location>
</feature>
<organism evidence="3 4">
    <name type="scientific">Coraliomargarita akajimensis (strain DSM 45221 / IAM 15411 / JCM 23193 / KCTC 12865 / 04OKA010-24)</name>
    <dbReference type="NCBI Taxonomy" id="583355"/>
    <lineage>
        <taxon>Bacteria</taxon>
        <taxon>Pseudomonadati</taxon>
        <taxon>Verrucomicrobiota</taxon>
        <taxon>Opitutia</taxon>
        <taxon>Puniceicoccales</taxon>
        <taxon>Coraliomargaritaceae</taxon>
        <taxon>Coraliomargarita</taxon>
    </lineage>
</organism>
<feature type="compositionally biased region" description="Acidic residues" evidence="1">
    <location>
        <begin position="385"/>
        <end position="549"/>
    </location>
</feature>
<evidence type="ECO:0000313" key="4">
    <source>
        <dbReference type="Proteomes" id="UP000000925"/>
    </source>
</evidence>
<dbReference type="Proteomes" id="UP000000925">
    <property type="component" value="Chromosome"/>
</dbReference>
<keyword evidence="2" id="KW-0812">Transmembrane</keyword>
<evidence type="ECO:0000256" key="2">
    <source>
        <dbReference type="SAM" id="Phobius"/>
    </source>
</evidence>
<feature type="transmembrane region" description="Helical" evidence="2">
    <location>
        <begin position="9"/>
        <end position="29"/>
    </location>
</feature>
<dbReference type="EMBL" id="CP001998">
    <property type="protein sequence ID" value="ADE54647.1"/>
    <property type="molecule type" value="Genomic_DNA"/>
</dbReference>
<keyword evidence="2" id="KW-0472">Membrane</keyword>
<evidence type="ECO:0000256" key="1">
    <source>
        <dbReference type="SAM" id="MobiDB-lite"/>
    </source>
</evidence>
<accession>D5EJP8</accession>
<sequence>MKRDSQQGSALVTTIIITAIVALLMATYLKTTLHDANHTDRVYMYDTALDIAESATEDAVDALNQGDFSDWTNEGNGRFTKTVDDLQLSNGKLGSYQIVLQTNNTDDDVVLTIEGDVNSPIRSKMERQVVVKLTPRGVFGNGLVAIDKQDLGSHDFMVTGYNSNDGDHTTSIVDSCTVACESAEDDTMLLGSGEIYGIVATGGAAPSYDQSAKIYGSDSAEDLDQSRIHDDYFVNLPPIESPSITFGASEDALPAAIQSTISIGGAYGDTFELSSLSVADSETLVIDGDVTIIVDGDAEILGDVLFQDGSSVKLYVSGDLTIAGDVDMTDVQAGDFQVYGTSTVPGEKTLTFNHLGILKIAVLAPQHNIVLEKGTPNTAGTGGGDDGDDDSESTDDDSESTDDDSESTDDDSESTDDDSESTDDDSESTDDDSESTDDDSESTDDDSESTDEDSESSDDDSESSDEDSESSDEDSESSDDDSESSDDDSESSDDDSESSDDDSESSDDDSESSDDDSESSDDDSESSDEDSESSDEDSESSDDDSSSED</sequence>
<keyword evidence="4" id="KW-1185">Reference proteome</keyword>
<dbReference type="STRING" id="583355.Caka_1628"/>
<name>D5EJP8_CORAD</name>
<evidence type="ECO:0000313" key="3">
    <source>
        <dbReference type="EMBL" id="ADE54647.1"/>
    </source>
</evidence>
<dbReference type="AlphaFoldDB" id="D5EJP8"/>
<protein>
    <submittedName>
        <fullName evidence="3">AAA ATPase containing von Willebrand factor type A (VWA) domain-like</fullName>
    </submittedName>
</protein>
<proteinExistence type="predicted"/>
<dbReference type="KEGG" id="caa:Caka_1628"/>
<dbReference type="RefSeq" id="WP_013043369.1">
    <property type="nucleotide sequence ID" value="NC_014008.1"/>
</dbReference>
<dbReference type="eggNOG" id="COG4726">
    <property type="taxonomic scope" value="Bacteria"/>
</dbReference>
<reference evidence="3 4" key="1">
    <citation type="journal article" date="2010" name="Stand. Genomic Sci.">
        <title>Complete genome sequence of Coraliomargarita akajimensis type strain (04OKA010-24).</title>
        <authorList>
            <person name="Mavromatis K."/>
            <person name="Abt B."/>
            <person name="Brambilla E."/>
            <person name="Lapidus A."/>
            <person name="Copeland A."/>
            <person name="Deshpande S."/>
            <person name="Nolan M."/>
            <person name="Lucas S."/>
            <person name="Tice H."/>
            <person name="Cheng J.F."/>
            <person name="Han C."/>
            <person name="Detter J.C."/>
            <person name="Woyke T."/>
            <person name="Goodwin L."/>
            <person name="Pitluck S."/>
            <person name="Held B."/>
            <person name="Brettin T."/>
            <person name="Tapia R."/>
            <person name="Ivanova N."/>
            <person name="Mikhailova N."/>
            <person name="Pati A."/>
            <person name="Liolios K."/>
            <person name="Chen A."/>
            <person name="Palaniappan K."/>
            <person name="Land M."/>
            <person name="Hauser L."/>
            <person name="Chang Y.J."/>
            <person name="Jeffries C.D."/>
            <person name="Rohde M."/>
            <person name="Goker M."/>
            <person name="Bristow J."/>
            <person name="Eisen J.A."/>
            <person name="Markowitz V."/>
            <person name="Hugenholtz P."/>
            <person name="Klenk H.P."/>
            <person name="Kyrpides N.C."/>
        </authorList>
    </citation>
    <scope>NUCLEOTIDE SEQUENCE [LARGE SCALE GENOMIC DNA]</scope>
    <source>
        <strain evidence="4">DSM 45221 / IAM 15411 / JCM 23193 / KCTC 12865</strain>
    </source>
</reference>
<dbReference type="HOGENOM" id="CLU_495846_0_0_0"/>
<gene>
    <name evidence="3" type="ordered locus">Caka_1628</name>
</gene>